<dbReference type="PROSITE" id="PS51257">
    <property type="entry name" value="PROKAR_LIPOPROTEIN"/>
    <property type="match status" value="1"/>
</dbReference>
<dbReference type="Proteomes" id="UP000620046">
    <property type="component" value="Unassembled WGS sequence"/>
</dbReference>
<dbReference type="EMBL" id="BMJA01000001">
    <property type="protein sequence ID" value="GGA17053.1"/>
    <property type="molecule type" value="Genomic_DNA"/>
</dbReference>
<reference evidence="2" key="1">
    <citation type="journal article" date="2019" name="Int. J. Syst. Evol. Microbiol.">
        <title>The Global Catalogue of Microorganisms (GCM) 10K type strain sequencing project: providing services to taxonomists for standard genome sequencing and annotation.</title>
        <authorList>
            <consortium name="The Broad Institute Genomics Platform"/>
            <consortium name="The Broad Institute Genome Sequencing Center for Infectious Disease"/>
            <person name="Wu L."/>
            <person name="Ma J."/>
        </authorList>
    </citation>
    <scope>NUCLEOTIDE SEQUENCE [LARGE SCALE GENOMIC DNA]</scope>
    <source>
        <strain evidence="2">CGMCC 1.15439</strain>
    </source>
</reference>
<gene>
    <name evidence="1" type="ORF">GCM10010981_00970</name>
</gene>
<comment type="caution">
    <text evidence="1">The sequence shown here is derived from an EMBL/GenBank/DDBJ whole genome shotgun (WGS) entry which is preliminary data.</text>
</comment>
<evidence type="ECO:0000313" key="2">
    <source>
        <dbReference type="Proteomes" id="UP000620046"/>
    </source>
</evidence>
<accession>A0ABQ1FKU0</accession>
<keyword evidence="2" id="KW-1185">Reference proteome</keyword>
<evidence type="ECO:0000313" key="1">
    <source>
        <dbReference type="EMBL" id="GGA17053.1"/>
    </source>
</evidence>
<proteinExistence type="predicted"/>
<protein>
    <recommendedName>
        <fullName evidence="3">Lipoprotein</fullName>
    </recommendedName>
</protein>
<name>A0ABQ1FKU0_9GAMM</name>
<evidence type="ECO:0008006" key="3">
    <source>
        <dbReference type="Google" id="ProtNLM"/>
    </source>
</evidence>
<organism evidence="1 2">
    <name type="scientific">Dyella nitratireducens</name>
    <dbReference type="NCBI Taxonomy" id="1849580"/>
    <lineage>
        <taxon>Bacteria</taxon>
        <taxon>Pseudomonadati</taxon>
        <taxon>Pseudomonadota</taxon>
        <taxon>Gammaproteobacteria</taxon>
        <taxon>Lysobacterales</taxon>
        <taxon>Rhodanobacteraceae</taxon>
        <taxon>Dyella</taxon>
    </lineage>
</organism>
<sequence>MERAAVIAACVGLCGCAGIQGYPDRSFTANDDLAALKQYQSSAALAKYDATSNSNGEREQWRNEVLEARIQDINLHFDDFQQSLYKQGIGFGVGTDWLVLGLTGYGALATKGVSNALSAAAAGVTGARSSYDKEALYSKTLIVLMGQMVAQRQSVLVIIRNGEKLDASSYPLTRGLADIDAYYNAGTIPGALMAVSANSGAQAKQAQIDLAKLNGVPQVAPEDPSVQVEKNSIKNCISKLDEPTATKIVDSTDFIKLEADLNFAVPSNDASGTPYTAVEKILYLESATKSADQVDTIKSLAHCAGSN</sequence>